<reference evidence="2 3" key="1">
    <citation type="journal article" date="2018" name="G3 (Bethesda)">
        <title>Phylogenetic and Phylogenomic Definition of Rhizopus Species.</title>
        <authorList>
            <person name="Gryganskyi A.P."/>
            <person name="Golan J."/>
            <person name="Dolatabadi S."/>
            <person name="Mondo S."/>
            <person name="Robb S."/>
            <person name="Idnurm A."/>
            <person name="Muszewska A."/>
            <person name="Steczkiewicz K."/>
            <person name="Masonjones S."/>
            <person name="Liao H.L."/>
            <person name="Gajdeczka M.T."/>
            <person name="Anike F."/>
            <person name="Vuek A."/>
            <person name="Anishchenko I.M."/>
            <person name="Voigt K."/>
            <person name="de Hoog G.S."/>
            <person name="Smith M.E."/>
            <person name="Heitman J."/>
            <person name="Vilgalys R."/>
            <person name="Stajich J.E."/>
        </authorList>
    </citation>
    <scope>NUCLEOTIDE SEQUENCE [LARGE SCALE GENOMIC DNA]</scope>
    <source>
        <strain evidence="2 3">CBS 357.93</strain>
    </source>
</reference>
<dbReference type="InterPro" id="IPR018289">
    <property type="entry name" value="MULE_transposase_dom"/>
</dbReference>
<evidence type="ECO:0000313" key="3">
    <source>
        <dbReference type="Proteomes" id="UP000252139"/>
    </source>
</evidence>
<proteinExistence type="predicted"/>
<gene>
    <name evidence="2" type="ORF">CU097_012866</name>
</gene>
<dbReference type="PANTHER" id="PTHR31569:SF4">
    <property type="entry name" value="SWIM-TYPE DOMAIN-CONTAINING PROTEIN"/>
    <property type="match status" value="1"/>
</dbReference>
<evidence type="ECO:0000313" key="2">
    <source>
        <dbReference type="EMBL" id="RCH99969.1"/>
    </source>
</evidence>
<dbReference type="InterPro" id="IPR052579">
    <property type="entry name" value="Zinc_finger_SWIM"/>
</dbReference>
<comment type="caution">
    <text evidence="2">The sequence shown here is derived from an EMBL/GenBank/DDBJ whole genome shotgun (WGS) entry which is preliminary data.</text>
</comment>
<dbReference type="EMBL" id="PJQL01000088">
    <property type="protein sequence ID" value="RCH99969.1"/>
    <property type="molecule type" value="Genomic_DNA"/>
</dbReference>
<dbReference type="STRING" id="86630.A0A367KCZ7"/>
<keyword evidence="3" id="KW-1185">Reference proteome</keyword>
<organism evidence="2 3">
    <name type="scientific">Rhizopus azygosporus</name>
    <name type="common">Rhizopus microsporus var. azygosporus</name>
    <dbReference type="NCBI Taxonomy" id="86630"/>
    <lineage>
        <taxon>Eukaryota</taxon>
        <taxon>Fungi</taxon>
        <taxon>Fungi incertae sedis</taxon>
        <taxon>Mucoromycota</taxon>
        <taxon>Mucoromycotina</taxon>
        <taxon>Mucoromycetes</taxon>
        <taxon>Mucorales</taxon>
        <taxon>Mucorineae</taxon>
        <taxon>Rhizopodaceae</taxon>
        <taxon>Rhizopus</taxon>
    </lineage>
</organism>
<name>A0A367KCZ7_RHIAZ</name>
<dbReference type="Proteomes" id="UP000252139">
    <property type="component" value="Unassembled WGS sequence"/>
</dbReference>
<accession>A0A367KCZ7</accession>
<sequence>MWDDVVKDRAQSGLFFQNESDKQKLYYKYQKGGSYRNIRDLNEDNRFVFATSYHNHGLTESNLLSTVSGRRSALTQNEAILANDMIVSMAPARNIQRAVTGDDSLLHKLTINDINNLRCKSADGVSDKRPFKSASKLIQLMEDSQYTVDYGYEETNHLDRILSFTNDTMMNRARRFSKVFVMDATYNTNSSNMPLICVTGVSILGGMQPKSFPIAFAWVSNETQGMYEWFLGAMAVTYGEIICRI</sequence>
<dbReference type="Pfam" id="PF10551">
    <property type="entry name" value="MULE"/>
    <property type="match status" value="1"/>
</dbReference>
<dbReference type="OrthoDB" id="2289420at2759"/>
<evidence type="ECO:0000259" key="1">
    <source>
        <dbReference type="Pfam" id="PF10551"/>
    </source>
</evidence>
<feature type="domain" description="MULE transposase" evidence="1">
    <location>
        <begin position="179"/>
        <end position="232"/>
    </location>
</feature>
<protein>
    <recommendedName>
        <fullName evidence="1">MULE transposase domain-containing protein</fullName>
    </recommendedName>
</protein>
<dbReference type="AlphaFoldDB" id="A0A367KCZ7"/>
<dbReference type="PANTHER" id="PTHR31569">
    <property type="entry name" value="SWIM-TYPE DOMAIN-CONTAINING PROTEIN"/>
    <property type="match status" value="1"/>
</dbReference>